<dbReference type="InterPro" id="IPR023430">
    <property type="entry name" value="Pept_HybD-like_dom_sf"/>
</dbReference>
<evidence type="ECO:0000256" key="3">
    <source>
        <dbReference type="ARBA" id="ARBA00022750"/>
    </source>
</evidence>
<dbReference type="Proteomes" id="UP000292958">
    <property type="component" value="Unassembled WGS sequence"/>
</dbReference>
<evidence type="ECO:0000256" key="2">
    <source>
        <dbReference type="ARBA" id="ARBA00022670"/>
    </source>
</evidence>
<evidence type="ECO:0000313" key="5">
    <source>
        <dbReference type="EMBL" id="RZU38931.1"/>
    </source>
</evidence>
<evidence type="ECO:0000313" key="6">
    <source>
        <dbReference type="Proteomes" id="UP000292958"/>
    </source>
</evidence>
<dbReference type="Gene3D" id="3.40.50.1450">
    <property type="entry name" value="HybD-like"/>
    <property type="match status" value="1"/>
</dbReference>
<proteinExistence type="inferred from homology"/>
<keyword evidence="2 5" id="KW-0645">Protease</keyword>
<keyword evidence="3" id="KW-0064">Aspartyl protease</keyword>
<evidence type="ECO:0000256" key="1">
    <source>
        <dbReference type="ARBA" id="ARBA00006814"/>
    </source>
</evidence>
<dbReference type="Pfam" id="PF01750">
    <property type="entry name" value="HycI"/>
    <property type="match status" value="1"/>
</dbReference>
<dbReference type="EMBL" id="SHKW01000001">
    <property type="protein sequence ID" value="RZU38931.1"/>
    <property type="molecule type" value="Genomic_DNA"/>
</dbReference>
<comment type="similarity">
    <text evidence="1">Belongs to the peptidase A31 family.</text>
</comment>
<keyword evidence="4" id="KW-0378">Hydrolase</keyword>
<dbReference type="SUPFAM" id="SSF53163">
    <property type="entry name" value="HybD-like"/>
    <property type="match status" value="1"/>
</dbReference>
<dbReference type="PRINTS" id="PR00446">
    <property type="entry name" value="HYDRGNUPTAKE"/>
</dbReference>
<comment type="caution">
    <text evidence="5">The sequence shown here is derived from an EMBL/GenBank/DDBJ whole genome shotgun (WGS) entry which is preliminary data.</text>
</comment>
<dbReference type="AlphaFoldDB" id="A0A4Q7YQ20"/>
<dbReference type="NCBIfam" id="TIGR00072">
    <property type="entry name" value="hydrog_prot"/>
    <property type="match status" value="1"/>
</dbReference>
<sequence length="184" mass="19768">MTGTILIAGIGNIFLGDDAFGVEVARSLSHRVLPDEVQVKDFGIRGFDLAYTLLEPWHTIILVDALKRSEKPGTLFILEPDLTGLGNPGAVCMDLNPHGMDPMRVLNLAASLGPIATQILVVGCEPADFGDELEGRMGLSPPVQAMVEEASNMIEELVGKLLGEGKEMQLHTSILIPDNREVTP</sequence>
<dbReference type="GO" id="GO:0008047">
    <property type="term" value="F:enzyme activator activity"/>
    <property type="evidence" value="ECO:0007669"/>
    <property type="project" value="InterPro"/>
</dbReference>
<dbReference type="OrthoDB" id="9794619at2"/>
<keyword evidence="6" id="KW-1185">Reference proteome</keyword>
<gene>
    <name evidence="5" type="ORF">BDD14_0240</name>
</gene>
<name>A0A4Q7YQ20_9BACT</name>
<evidence type="ECO:0000256" key="4">
    <source>
        <dbReference type="ARBA" id="ARBA00022801"/>
    </source>
</evidence>
<dbReference type="PANTHER" id="PTHR30302:SF1">
    <property type="entry name" value="HYDROGENASE 2 MATURATION PROTEASE"/>
    <property type="match status" value="1"/>
</dbReference>
<protein>
    <submittedName>
        <fullName evidence="5">Hydrogenase maturation protease</fullName>
    </submittedName>
</protein>
<dbReference type="RefSeq" id="WP_130417215.1">
    <property type="nucleotide sequence ID" value="NZ_SHKW01000001.1"/>
</dbReference>
<dbReference type="CDD" id="cd06068">
    <property type="entry name" value="H2MP_like-1"/>
    <property type="match status" value="1"/>
</dbReference>
<reference evidence="5 6" key="1">
    <citation type="submission" date="2019-02" db="EMBL/GenBank/DDBJ databases">
        <title>Genomic Encyclopedia of Archaeal and Bacterial Type Strains, Phase II (KMG-II): from individual species to whole genera.</title>
        <authorList>
            <person name="Goeker M."/>
        </authorList>
    </citation>
    <scope>NUCLEOTIDE SEQUENCE [LARGE SCALE GENOMIC DNA]</scope>
    <source>
        <strain evidence="5 6">DSM 18101</strain>
    </source>
</reference>
<organism evidence="5 6">
    <name type="scientific">Edaphobacter modestus</name>
    <dbReference type="NCBI Taxonomy" id="388466"/>
    <lineage>
        <taxon>Bacteria</taxon>
        <taxon>Pseudomonadati</taxon>
        <taxon>Acidobacteriota</taxon>
        <taxon>Terriglobia</taxon>
        <taxon>Terriglobales</taxon>
        <taxon>Acidobacteriaceae</taxon>
        <taxon>Edaphobacter</taxon>
    </lineage>
</organism>
<accession>A0A4Q7YQ20</accession>
<dbReference type="GO" id="GO:0016485">
    <property type="term" value="P:protein processing"/>
    <property type="evidence" value="ECO:0007669"/>
    <property type="project" value="TreeGrafter"/>
</dbReference>
<dbReference type="InterPro" id="IPR000671">
    <property type="entry name" value="Peptidase_A31"/>
</dbReference>
<dbReference type="PANTHER" id="PTHR30302">
    <property type="entry name" value="HYDROGENASE 1 MATURATION PROTEASE"/>
    <property type="match status" value="1"/>
</dbReference>
<dbReference type="GO" id="GO:0004190">
    <property type="term" value="F:aspartic-type endopeptidase activity"/>
    <property type="evidence" value="ECO:0007669"/>
    <property type="project" value="UniProtKB-KW"/>
</dbReference>